<evidence type="ECO:0000313" key="1">
    <source>
        <dbReference type="EMBL" id="OGM09167.1"/>
    </source>
</evidence>
<protein>
    <submittedName>
        <fullName evidence="1">Uncharacterized protein</fullName>
    </submittedName>
</protein>
<organism evidence="1 2">
    <name type="scientific">Candidatus Woesebacteria bacterium RBG_13_36_22</name>
    <dbReference type="NCBI Taxonomy" id="1802478"/>
    <lineage>
        <taxon>Bacteria</taxon>
        <taxon>Candidatus Woeseibacteriota</taxon>
    </lineage>
</organism>
<name>A0A1F7X2F5_9BACT</name>
<evidence type="ECO:0000313" key="2">
    <source>
        <dbReference type="Proteomes" id="UP000176939"/>
    </source>
</evidence>
<reference evidence="1 2" key="1">
    <citation type="journal article" date="2016" name="Nat. Commun.">
        <title>Thousands of microbial genomes shed light on interconnected biogeochemical processes in an aquifer system.</title>
        <authorList>
            <person name="Anantharaman K."/>
            <person name="Brown C.T."/>
            <person name="Hug L.A."/>
            <person name="Sharon I."/>
            <person name="Castelle C.J."/>
            <person name="Probst A.J."/>
            <person name="Thomas B.C."/>
            <person name="Singh A."/>
            <person name="Wilkins M.J."/>
            <person name="Karaoz U."/>
            <person name="Brodie E.L."/>
            <person name="Williams K.H."/>
            <person name="Hubbard S.S."/>
            <person name="Banfield J.F."/>
        </authorList>
    </citation>
    <scope>NUCLEOTIDE SEQUENCE [LARGE SCALE GENOMIC DNA]</scope>
</reference>
<proteinExistence type="predicted"/>
<sequence length="133" mass="15080">MAKRKAVDKTYRTNKDTISLNAEQFSAHLGLFPYAENEESTISLNAEQFSAHLGLFPYAENEERGAIMKNKIKIPEKIPLRGGKMLPNGNYVSTIELIGKSHPKYKIALEEYLLLESSPVLKEMDETHTNRKV</sequence>
<gene>
    <name evidence="1" type="ORF">A2Z67_04470</name>
</gene>
<dbReference type="EMBL" id="MGFQ01000024">
    <property type="protein sequence ID" value="OGM09167.1"/>
    <property type="molecule type" value="Genomic_DNA"/>
</dbReference>
<comment type="caution">
    <text evidence="1">The sequence shown here is derived from an EMBL/GenBank/DDBJ whole genome shotgun (WGS) entry which is preliminary data.</text>
</comment>
<dbReference type="Proteomes" id="UP000176939">
    <property type="component" value="Unassembled WGS sequence"/>
</dbReference>
<dbReference type="AlphaFoldDB" id="A0A1F7X2F5"/>
<accession>A0A1F7X2F5</accession>